<dbReference type="PANTHER" id="PTHR42893">
    <property type="entry name" value="PROTEIN DETOXIFICATION 44, CHLOROPLASTIC-RELATED"/>
    <property type="match status" value="1"/>
</dbReference>
<keyword evidence="4" id="KW-1133">Transmembrane helix</keyword>
<name>A0A426Y426_ENSVE</name>
<organism evidence="7 8">
    <name type="scientific">Ensete ventricosum</name>
    <name type="common">Abyssinian banana</name>
    <name type="synonym">Musa ensete</name>
    <dbReference type="NCBI Taxonomy" id="4639"/>
    <lineage>
        <taxon>Eukaryota</taxon>
        <taxon>Viridiplantae</taxon>
        <taxon>Streptophyta</taxon>
        <taxon>Embryophyta</taxon>
        <taxon>Tracheophyta</taxon>
        <taxon>Spermatophyta</taxon>
        <taxon>Magnoliopsida</taxon>
        <taxon>Liliopsida</taxon>
        <taxon>Zingiberales</taxon>
        <taxon>Musaceae</taxon>
        <taxon>Ensete</taxon>
    </lineage>
</organism>
<keyword evidence="6" id="KW-0732">Signal</keyword>
<keyword evidence="5" id="KW-0472">Membrane</keyword>
<gene>
    <name evidence="7" type="ORF">B296_00054387</name>
</gene>
<keyword evidence="3" id="KW-0812">Transmembrane</keyword>
<evidence type="ECO:0000256" key="4">
    <source>
        <dbReference type="ARBA" id="ARBA00022989"/>
    </source>
</evidence>
<evidence type="ECO:0000256" key="1">
    <source>
        <dbReference type="ARBA" id="ARBA00004141"/>
    </source>
</evidence>
<evidence type="ECO:0000256" key="5">
    <source>
        <dbReference type="ARBA" id="ARBA00023136"/>
    </source>
</evidence>
<dbReference type="GO" id="GO:0016020">
    <property type="term" value="C:membrane"/>
    <property type="evidence" value="ECO:0007669"/>
    <property type="project" value="UniProtKB-SubCell"/>
</dbReference>
<dbReference type="Proteomes" id="UP000287651">
    <property type="component" value="Unassembled WGS sequence"/>
</dbReference>
<comment type="caution">
    <text evidence="7">The sequence shown here is derived from an EMBL/GenBank/DDBJ whole genome shotgun (WGS) entry which is preliminary data.</text>
</comment>
<reference evidence="7 8" key="1">
    <citation type="journal article" date="2014" name="Agronomy (Basel)">
        <title>A Draft Genome Sequence for Ensete ventricosum, the Drought-Tolerant Tree Against Hunger.</title>
        <authorList>
            <person name="Harrison J."/>
            <person name="Moore K.A."/>
            <person name="Paszkiewicz K."/>
            <person name="Jones T."/>
            <person name="Grant M."/>
            <person name="Ambacheew D."/>
            <person name="Muzemil S."/>
            <person name="Studholme D.J."/>
        </authorList>
    </citation>
    <scope>NUCLEOTIDE SEQUENCE [LARGE SCALE GENOMIC DNA]</scope>
</reference>
<evidence type="ECO:0000313" key="8">
    <source>
        <dbReference type="Proteomes" id="UP000287651"/>
    </source>
</evidence>
<accession>A0A426Y426</accession>
<sequence length="104" mass="10727">MTLGTSMAARQGPLAMAAHQICLQVWLAVSLLSDALAVSAQVCCSVNSLVISSFQILTIYISNQAGLFTGIASTIVLGASFGNLAEIFTKDAGVLQIVRAGLLV</sequence>
<evidence type="ECO:0000256" key="3">
    <source>
        <dbReference type="ARBA" id="ARBA00022692"/>
    </source>
</evidence>
<comment type="similarity">
    <text evidence="2">Belongs to the multi antimicrobial extrusion (MATE) (TC 2.A.66.1) family.</text>
</comment>
<protein>
    <recommendedName>
        <fullName evidence="9">Sodium/calcium exchanger membrane region domain-containing protein</fullName>
    </recommendedName>
</protein>
<evidence type="ECO:0000256" key="2">
    <source>
        <dbReference type="ARBA" id="ARBA00010199"/>
    </source>
</evidence>
<feature type="chain" id="PRO_5019562381" description="Sodium/calcium exchanger membrane region domain-containing protein" evidence="6">
    <location>
        <begin position="38"/>
        <end position="104"/>
    </location>
</feature>
<dbReference type="InterPro" id="IPR044644">
    <property type="entry name" value="DinF-like"/>
</dbReference>
<dbReference type="PANTHER" id="PTHR42893:SF45">
    <property type="entry name" value="PROTEIN DETOXIFICATION 45, CHLOROPLASTIC"/>
    <property type="match status" value="1"/>
</dbReference>
<evidence type="ECO:0000313" key="7">
    <source>
        <dbReference type="EMBL" id="RRT46528.1"/>
    </source>
</evidence>
<comment type="subcellular location">
    <subcellularLocation>
        <location evidence="1">Membrane</location>
        <topology evidence="1">Multi-pass membrane protein</topology>
    </subcellularLocation>
</comment>
<evidence type="ECO:0008006" key="9">
    <source>
        <dbReference type="Google" id="ProtNLM"/>
    </source>
</evidence>
<dbReference type="AlphaFoldDB" id="A0A426Y426"/>
<feature type="signal peptide" evidence="6">
    <location>
        <begin position="1"/>
        <end position="37"/>
    </location>
</feature>
<dbReference type="EMBL" id="AMZH03015137">
    <property type="protein sequence ID" value="RRT46528.1"/>
    <property type="molecule type" value="Genomic_DNA"/>
</dbReference>
<proteinExistence type="inferred from homology"/>
<evidence type="ECO:0000256" key="6">
    <source>
        <dbReference type="SAM" id="SignalP"/>
    </source>
</evidence>